<evidence type="ECO:0000313" key="8">
    <source>
        <dbReference type="EMBL" id="KAJ3513761.1"/>
    </source>
</evidence>
<sequence length="269" mass="29456">MNGSQKPSEIALKSSSRAFFEHRKQSARRKPANWYIQGISATEKVLGEGEDAATTRKWSGTPKLLDGAWLSDNSVHGHGSLTDASCRYPPPSSTMTIVGRFSRLYTLCVLSQLALGAIISNVADLPGLTYDFVVVGGGTAGNVIANRLTENPNVSVLVLEAGGSHEGIANMTIPFWCPTLTPFTQYDWNYTTVPQPGLGGRSIPYMRGRVLGGSSSVNYLVYTRGTSEDYDRYASLSGDPGWGWNALQHYFKKSHHHLLLQEREMESPR</sequence>
<dbReference type="GO" id="GO:0016614">
    <property type="term" value="F:oxidoreductase activity, acting on CH-OH group of donors"/>
    <property type="evidence" value="ECO:0007669"/>
    <property type="project" value="InterPro"/>
</dbReference>
<dbReference type="PANTHER" id="PTHR11552:SF147">
    <property type="entry name" value="CHOLINE DEHYDROGENASE, MITOCHONDRIAL"/>
    <property type="match status" value="1"/>
</dbReference>
<dbReference type="Pfam" id="PF00732">
    <property type="entry name" value="GMC_oxred_N"/>
    <property type="match status" value="1"/>
</dbReference>
<evidence type="ECO:0000256" key="2">
    <source>
        <dbReference type="ARBA" id="ARBA00010790"/>
    </source>
</evidence>
<dbReference type="AlphaFoldDB" id="A0A9W8K6N5"/>
<keyword evidence="9" id="KW-1185">Reference proteome</keyword>
<comment type="cofactor">
    <cofactor evidence="1">
        <name>FAD</name>
        <dbReference type="ChEBI" id="CHEBI:57692"/>
    </cofactor>
</comment>
<dbReference type="SUPFAM" id="SSF51905">
    <property type="entry name" value="FAD/NAD(P)-binding domain"/>
    <property type="match status" value="1"/>
</dbReference>
<accession>A0A9W8K6N5</accession>
<keyword evidence="5 6" id="KW-0274">FAD</keyword>
<dbReference type="EMBL" id="JANKHO010000180">
    <property type="protein sequence ID" value="KAJ3513761.1"/>
    <property type="molecule type" value="Genomic_DNA"/>
</dbReference>
<dbReference type="InterPro" id="IPR000172">
    <property type="entry name" value="GMC_OxRdtase_N"/>
</dbReference>
<comment type="subunit">
    <text evidence="3">Monomer.</text>
</comment>
<dbReference type="Gene3D" id="3.30.560.10">
    <property type="entry name" value="Glucose Oxidase, domain 3"/>
    <property type="match status" value="1"/>
</dbReference>
<dbReference type="Gene3D" id="3.50.50.60">
    <property type="entry name" value="FAD/NAD(P)-binding domain"/>
    <property type="match status" value="1"/>
</dbReference>
<evidence type="ECO:0000256" key="3">
    <source>
        <dbReference type="ARBA" id="ARBA00011245"/>
    </source>
</evidence>
<comment type="similarity">
    <text evidence="2 6">Belongs to the GMC oxidoreductase family.</text>
</comment>
<evidence type="ECO:0000256" key="1">
    <source>
        <dbReference type="ARBA" id="ARBA00001974"/>
    </source>
</evidence>
<name>A0A9W8K6N5_9AGAR</name>
<evidence type="ECO:0000256" key="5">
    <source>
        <dbReference type="ARBA" id="ARBA00022827"/>
    </source>
</evidence>
<evidence type="ECO:0000259" key="7">
    <source>
        <dbReference type="PROSITE" id="PS00623"/>
    </source>
</evidence>
<dbReference type="GO" id="GO:0050660">
    <property type="term" value="F:flavin adenine dinucleotide binding"/>
    <property type="evidence" value="ECO:0007669"/>
    <property type="project" value="InterPro"/>
</dbReference>
<feature type="domain" description="Glucose-methanol-choline oxidoreductase N-terminal" evidence="7">
    <location>
        <begin position="208"/>
        <end position="231"/>
    </location>
</feature>
<dbReference type="OrthoDB" id="269227at2759"/>
<evidence type="ECO:0000313" key="9">
    <source>
        <dbReference type="Proteomes" id="UP001148786"/>
    </source>
</evidence>
<organism evidence="8 9">
    <name type="scientific">Agrocybe chaxingu</name>
    <dbReference type="NCBI Taxonomy" id="84603"/>
    <lineage>
        <taxon>Eukaryota</taxon>
        <taxon>Fungi</taxon>
        <taxon>Dikarya</taxon>
        <taxon>Basidiomycota</taxon>
        <taxon>Agaricomycotina</taxon>
        <taxon>Agaricomycetes</taxon>
        <taxon>Agaricomycetidae</taxon>
        <taxon>Agaricales</taxon>
        <taxon>Agaricineae</taxon>
        <taxon>Strophariaceae</taxon>
        <taxon>Agrocybe</taxon>
    </lineage>
</organism>
<dbReference type="PANTHER" id="PTHR11552">
    <property type="entry name" value="GLUCOSE-METHANOL-CHOLINE GMC OXIDOREDUCTASE"/>
    <property type="match status" value="1"/>
</dbReference>
<proteinExistence type="inferred from homology"/>
<gene>
    <name evidence="8" type="ORF">NLJ89_g2770</name>
</gene>
<evidence type="ECO:0000256" key="4">
    <source>
        <dbReference type="ARBA" id="ARBA00022630"/>
    </source>
</evidence>
<dbReference type="PROSITE" id="PS00623">
    <property type="entry name" value="GMC_OXRED_1"/>
    <property type="match status" value="1"/>
</dbReference>
<keyword evidence="4 6" id="KW-0285">Flavoprotein</keyword>
<reference evidence="8" key="1">
    <citation type="submission" date="2022-07" db="EMBL/GenBank/DDBJ databases">
        <title>Genome Sequence of Agrocybe chaxingu.</title>
        <authorList>
            <person name="Buettner E."/>
        </authorList>
    </citation>
    <scope>NUCLEOTIDE SEQUENCE</scope>
    <source>
        <strain evidence="8">MP-N11</strain>
    </source>
</reference>
<evidence type="ECO:0000256" key="6">
    <source>
        <dbReference type="RuleBase" id="RU003968"/>
    </source>
</evidence>
<dbReference type="Proteomes" id="UP001148786">
    <property type="component" value="Unassembled WGS sequence"/>
</dbReference>
<comment type="caution">
    <text evidence="8">The sequence shown here is derived from an EMBL/GenBank/DDBJ whole genome shotgun (WGS) entry which is preliminary data.</text>
</comment>
<dbReference type="InterPro" id="IPR036188">
    <property type="entry name" value="FAD/NAD-bd_sf"/>
</dbReference>
<protein>
    <recommendedName>
        <fullName evidence="7">Glucose-methanol-choline oxidoreductase N-terminal domain-containing protein</fullName>
    </recommendedName>
</protein>
<dbReference type="InterPro" id="IPR012132">
    <property type="entry name" value="GMC_OxRdtase"/>
</dbReference>